<proteinExistence type="predicted"/>
<keyword evidence="1" id="KW-0812">Transmembrane</keyword>
<feature type="transmembrane region" description="Helical" evidence="1">
    <location>
        <begin position="36"/>
        <end position="55"/>
    </location>
</feature>
<dbReference type="RefSeq" id="WP_127907935.1">
    <property type="nucleotide sequence ID" value="NZ_RQXX01000009.1"/>
</dbReference>
<dbReference type="EMBL" id="RQXX01000009">
    <property type="protein sequence ID" value="RVV96677.1"/>
    <property type="molecule type" value="Genomic_DNA"/>
</dbReference>
<dbReference type="AlphaFoldDB" id="A0A438ADC7"/>
<evidence type="ECO:0000313" key="2">
    <source>
        <dbReference type="EMBL" id="RVV96677.1"/>
    </source>
</evidence>
<accession>A0A438ADC7</accession>
<keyword evidence="1" id="KW-0472">Membrane</keyword>
<name>A0A438ADC7_9RHOB</name>
<sequence length="120" mass="12524">MSFLDRLFAAFVFGLSGGWAILPLGPRLAQTGLPVWGASLCLIGLLYLGLGAVLIAPTARRAWARSLFITGLLLVGVPRGLPDIGPPLGLVALTVGAWLALPRHRSRRKNALGPSDGSSS</sequence>
<comment type="caution">
    <text evidence="2">The sequence shown here is derived from an EMBL/GenBank/DDBJ whole genome shotgun (WGS) entry which is preliminary data.</text>
</comment>
<evidence type="ECO:0000256" key="1">
    <source>
        <dbReference type="SAM" id="Phobius"/>
    </source>
</evidence>
<evidence type="ECO:0000313" key="3">
    <source>
        <dbReference type="Proteomes" id="UP000285908"/>
    </source>
</evidence>
<keyword evidence="3" id="KW-1185">Reference proteome</keyword>
<feature type="transmembrane region" description="Helical" evidence="1">
    <location>
        <begin position="62"/>
        <end position="78"/>
    </location>
</feature>
<keyword evidence="1" id="KW-1133">Transmembrane helix</keyword>
<dbReference type="Proteomes" id="UP000285908">
    <property type="component" value="Unassembled WGS sequence"/>
</dbReference>
<feature type="transmembrane region" description="Helical" evidence="1">
    <location>
        <begin position="84"/>
        <end position="101"/>
    </location>
</feature>
<protein>
    <submittedName>
        <fullName evidence="2">Uncharacterized protein</fullName>
    </submittedName>
</protein>
<reference evidence="2 3" key="1">
    <citation type="submission" date="2018-11" db="EMBL/GenBank/DDBJ databases">
        <title>Mesobaculum littorinae gen. nov., sp. nov., isolated from Littorina scabra that represents a novel genus of the order Rhodobacteraceae.</title>
        <authorList>
            <person name="Li F."/>
        </authorList>
    </citation>
    <scope>NUCLEOTIDE SEQUENCE [LARGE SCALE GENOMIC DNA]</scope>
    <source>
        <strain evidence="2 3">M0103</strain>
    </source>
</reference>
<gene>
    <name evidence="2" type="ORF">EKE94_17510</name>
</gene>
<organism evidence="2 3">
    <name type="scientific">Mesobaculum littorinae</name>
    <dbReference type="NCBI Taxonomy" id="2486419"/>
    <lineage>
        <taxon>Bacteria</taxon>
        <taxon>Pseudomonadati</taxon>
        <taxon>Pseudomonadota</taxon>
        <taxon>Alphaproteobacteria</taxon>
        <taxon>Rhodobacterales</taxon>
        <taxon>Roseobacteraceae</taxon>
        <taxon>Mesobaculum</taxon>
    </lineage>
</organism>